<keyword evidence="3" id="KW-1185">Reference proteome</keyword>
<reference evidence="2 3" key="1">
    <citation type="submission" date="2020-02" db="EMBL/GenBank/DDBJ databases">
        <authorList>
            <person name="Ma Q."/>
            <person name="Huang Y."/>
            <person name="Song X."/>
            <person name="Pei D."/>
        </authorList>
    </citation>
    <scope>NUCLEOTIDE SEQUENCE [LARGE SCALE GENOMIC DNA]</scope>
    <source>
        <strain evidence="2">Sxm20200214</strain>
        <tissue evidence="2">Leaf</tissue>
    </source>
</reference>
<proteinExistence type="predicted"/>
<dbReference type="PANTHER" id="PTHR33116">
    <property type="entry name" value="REVERSE TRANSCRIPTASE ZINC-BINDING DOMAIN-CONTAINING PROTEIN-RELATED-RELATED"/>
    <property type="match status" value="1"/>
</dbReference>
<sequence>MDILSKLLDKGARENRGQGPKPKFCRSWIWKSLCKLRLLARPFVVCEVGSGLTASFWHENWTSLGPLLHLTGEQGPRVSGLSVDAVVRDALVNNNWWVHSFRSRNPIISLLKNCLPDPQAIVSSEEDDQFLWQIGRIPKHAFLSWLIALNRLSTKDRMRNWGLSVSPTCVLCGAADESRQHIFSDFVYGREVWAFFFSAVHLSPPPLVMDVIRWIKAPTQDSNINLILKLAYQASLYMIWKERNSRIHTQTSRPAASLIQEVQRLLRAKMDILSREQRNLPSTVTFLSIWRLHFNR</sequence>
<name>A0A8X7S0R6_BRACI</name>
<evidence type="ECO:0000313" key="3">
    <source>
        <dbReference type="Proteomes" id="UP000886595"/>
    </source>
</evidence>
<organism evidence="2 3">
    <name type="scientific">Brassica carinata</name>
    <name type="common">Ethiopian mustard</name>
    <name type="synonym">Abyssinian cabbage</name>
    <dbReference type="NCBI Taxonomy" id="52824"/>
    <lineage>
        <taxon>Eukaryota</taxon>
        <taxon>Viridiplantae</taxon>
        <taxon>Streptophyta</taxon>
        <taxon>Embryophyta</taxon>
        <taxon>Tracheophyta</taxon>
        <taxon>Spermatophyta</taxon>
        <taxon>Magnoliopsida</taxon>
        <taxon>eudicotyledons</taxon>
        <taxon>Gunneridae</taxon>
        <taxon>Pentapetalae</taxon>
        <taxon>rosids</taxon>
        <taxon>malvids</taxon>
        <taxon>Brassicales</taxon>
        <taxon>Brassicaceae</taxon>
        <taxon>Brassiceae</taxon>
        <taxon>Brassica</taxon>
    </lineage>
</organism>
<dbReference type="Pfam" id="PF13966">
    <property type="entry name" value="zf-RVT"/>
    <property type="match status" value="1"/>
</dbReference>
<dbReference type="InterPro" id="IPR026960">
    <property type="entry name" value="RVT-Znf"/>
</dbReference>
<dbReference type="EMBL" id="JAAMPC010000009">
    <property type="protein sequence ID" value="KAG2295344.1"/>
    <property type="molecule type" value="Genomic_DNA"/>
</dbReference>
<gene>
    <name evidence="2" type="ORF">Bca52824_042013</name>
</gene>
<dbReference type="OrthoDB" id="1744683at2759"/>
<dbReference type="Proteomes" id="UP000886595">
    <property type="component" value="Unassembled WGS sequence"/>
</dbReference>
<accession>A0A8X7S0R6</accession>
<dbReference type="AlphaFoldDB" id="A0A8X7S0R6"/>
<evidence type="ECO:0000259" key="1">
    <source>
        <dbReference type="Pfam" id="PF13966"/>
    </source>
</evidence>
<dbReference type="PANTHER" id="PTHR33116:SF84">
    <property type="entry name" value="RNA-DIRECTED DNA POLYMERASE"/>
    <property type="match status" value="1"/>
</dbReference>
<evidence type="ECO:0000313" key="2">
    <source>
        <dbReference type="EMBL" id="KAG2295344.1"/>
    </source>
</evidence>
<comment type="caution">
    <text evidence="2">The sequence shown here is derived from an EMBL/GenBank/DDBJ whole genome shotgun (WGS) entry which is preliminary data.</text>
</comment>
<feature type="domain" description="Reverse transcriptase zinc-binding" evidence="1">
    <location>
        <begin position="126"/>
        <end position="193"/>
    </location>
</feature>
<protein>
    <recommendedName>
        <fullName evidence="1">Reverse transcriptase zinc-binding domain-containing protein</fullName>
    </recommendedName>
</protein>